<dbReference type="InterPro" id="IPR046867">
    <property type="entry name" value="AldOxase/xan_DH_MoCoBD2"/>
</dbReference>
<proteinExistence type="predicted"/>
<reference evidence="2 3" key="1">
    <citation type="submission" date="2019-08" db="EMBL/GenBank/DDBJ databases">
        <title>Subclass B2 metallo-beta lactamase from Pseudomonas synxantha.</title>
        <authorList>
            <person name="Poirel L."/>
            <person name="Palmieri M."/>
            <person name="Masseron A."/>
            <person name="Perreten V."/>
            <person name="Nordman P."/>
        </authorList>
    </citation>
    <scope>NUCLEOTIDE SEQUENCE [LARGE SCALE GENOMIC DNA]</scope>
    <source>
        <strain evidence="2 3">MCP106</strain>
    </source>
</reference>
<dbReference type="InterPro" id="IPR006311">
    <property type="entry name" value="TAT_signal"/>
</dbReference>
<dbReference type="Pfam" id="PF20256">
    <property type="entry name" value="MoCoBD_2"/>
    <property type="match status" value="2"/>
</dbReference>
<dbReference type="PROSITE" id="PS51318">
    <property type="entry name" value="TAT"/>
    <property type="match status" value="1"/>
</dbReference>
<dbReference type="InterPro" id="IPR036856">
    <property type="entry name" value="Ald_Oxase/Xan_DH_a/b_sf"/>
</dbReference>
<name>A0A5D3GBP0_9PSED</name>
<dbReference type="InterPro" id="IPR012368">
    <property type="entry name" value="OxRdtase_Mopterin-bd_su_IorB"/>
</dbReference>
<organism evidence="2 3">
    <name type="scientific">Pseudomonas synxantha</name>
    <dbReference type="NCBI Taxonomy" id="47883"/>
    <lineage>
        <taxon>Bacteria</taxon>
        <taxon>Pseudomonadati</taxon>
        <taxon>Pseudomonadota</taxon>
        <taxon>Gammaproteobacteria</taxon>
        <taxon>Pseudomonadales</taxon>
        <taxon>Pseudomonadaceae</taxon>
        <taxon>Pseudomonas</taxon>
    </lineage>
</organism>
<dbReference type="Proteomes" id="UP000324029">
    <property type="component" value="Unassembled WGS sequence"/>
</dbReference>
<evidence type="ECO:0000313" key="3">
    <source>
        <dbReference type="Proteomes" id="UP000324029"/>
    </source>
</evidence>
<feature type="domain" description="Aldehyde oxidase/xanthine dehydrogenase a/b hammerhead" evidence="1">
    <location>
        <begin position="215"/>
        <end position="301"/>
    </location>
</feature>
<dbReference type="GO" id="GO:0016491">
    <property type="term" value="F:oxidoreductase activity"/>
    <property type="evidence" value="ECO:0007669"/>
    <property type="project" value="InterPro"/>
</dbReference>
<dbReference type="Pfam" id="PF02738">
    <property type="entry name" value="MoCoBD_1"/>
    <property type="match status" value="1"/>
</dbReference>
<dbReference type="RefSeq" id="WP_148853252.1">
    <property type="nucleotide sequence ID" value="NZ_VSRO01000005.1"/>
</dbReference>
<comment type="caution">
    <text evidence="2">The sequence shown here is derived from an EMBL/GenBank/DDBJ whole genome shotgun (WGS) entry which is preliminary data.</text>
</comment>
<dbReference type="InterPro" id="IPR008274">
    <property type="entry name" value="AldOxase/xan_DH_MoCoBD1"/>
</dbReference>
<dbReference type="SUPFAM" id="SSF54665">
    <property type="entry name" value="CO dehydrogenase molybdoprotein N-domain-like"/>
    <property type="match status" value="1"/>
</dbReference>
<dbReference type="InterPro" id="IPR000674">
    <property type="entry name" value="Ald_Oxase/Xan_DH_a/b"/>
</dbReference>
<evidence type="ECO:0000259" key="1">
    <source>
        <dbReference type="SMART" id="SM01008"/>
    </source>
</evidence>
<gene>
    <name evidence="2" type="ORF">FXO26_11395</name>
</gene>
<dbReference type="PANTHER" id="PTHR47495:SF2">
    <property type="entry name" value="ALDEHYDE DEHYDROGENASE"/>
    <property type="match status" value="1"/>
</dbReference>
<dbReference type="InterPro" id="IPR052516">
    <property type="entry name" value="N-heterocyclic_Hydroxylase"/>
</dbReference>
<evidence type="ECO:0000313" key="2">
    <source>
        <dbReference type="EMBL" id="TYK57862.1"/>
    </source>
</evidence>
<dbReference type="InterPro" id="IPR037165">
    <property type="entry name" value="AldOxase/xan_DH_Mopterin-bd_sf"/>
</dbReference>
<dbReference type="Gene3D" id="3.30.365.10">
    <property type="entry name" value="Aldehyde oxidase/xanthine dehydrogenase, molybdopterin binding domain"/>
    <property type="match status" value="4"/>
</dbReference>
<dbReference type="PANTHER" id="PTHR47495">
    <property type="entry name" value="ALDEHYDE DEHYDROGENASE"/>
    <property type="match status" value="1"/>
</dbReference>
<dbReference type="SUPFAM" id="SSF56003">
    <property type="entry name" value="Molybdenum cofactor-binding domain"/>
    <property type="match status" value="2"/>
</dbReference>
<dbReference type="SMART" id="SM01008">
    <property type="entry name" value="Ald_Xan_dh_C"/>
    <property type="match status" value="1"/>
</dbReference>
<accession>A0A5D3GBP0</accession>
<dbReference type="EMBL" id="VSRO01000005">
    <property type="protein sequence ID" value="TYK57862.1"/>
    <property type="molecule type" value="Genomic_DNA"/>
</dbReference>
<protein>
    <submittedName>
        <fullName evidence="2">Xanthine dehydrogenase family protein molybdopterin-binding subunit</fullName>
    </submittedName>
</protein>
<reference evidence="2 3" key="2">
    <citation type="submission" date="2019-08" db="EMBL/GenBank/DDBJ databases">
        <authorList>
            <person name="Brilhante M."/>
            <person name="Perreten V."/>
        </authorList>
    </citation>
    <scope>NUCLEOTIDE SEQUENCE [LARGE SCALE GENOMIC DNA]</scope>
    <source>
        <strain evidence="2 3">MCP106</strain>
    </source>
</reference>
<sequence>MMSVKKQKGAALSLNRRDFLVGSFGGAVIMAFAPLSGALSASAQESIENKSFAPTMWFEITNTGEVVINIAKAEMGQHVGTSLARMIADELGADWNQVSINHVDTDPKWGVMITGGSWSVSTSYRPLSQAGAAGRIALIEEAGKLLSVAPSECDTENGFVVTPKGNMSFSDVVTKGSFNRVFSKEELANMPLKSKDKYKIIGSSTKALDIPKKTNGTAEYGIDVEIDGMVYARPVLPPTRYGSEVVSIDDSEAKKLPGYLGYELLKDPSKVLQGWVSVIAKDYPTAIKAGDLIKVKYKAGPTAKVSEQDIFAEGDRQIKDVKEGLLFVNEGDVGKVFKKTPANIEATYRTHTVMHYALEPLNAVALLKDGIWHIHAGNQWPSLAVTNLASALGVDESHVVVHQYYLGGGFGRKLAGDYMLPAALTAKQIGKPVKCVFTRQDDSRFDLVRSASVSRLQASLGDKGKGGLTALDHAFSAGWPTMSTPAAMVDNIDKKGKIDPFASSGADHWYSIDNHRVRTINNGLAHRTFMPGYLRAVGPGWITWGLESFIDEVAHQLEIDPLEFRLSLLDGKGKQAGRHPESVGGASRLKNTLEVLKKNIQYGNQLPADEGIGVALSFGQERTMPTWIATAAHVKVDRTTGKIELKKISIVVDAGIIVHPDGALAQLEGGVLWGISMALYEHTEFEKGQVRDVNLNTYTPLRMNDVPEISIELVESGEMPVGLGEPGVVGVAPAIGNAVFQAVGVRLRELPMKSQHVLDSLAQG</sequence>
<dbReference type="PIRSF" id="PIRSF036389">
    <property type="entry name" value="IOR_B"/>
    <property type="match status" value="1"/>
</dbReference>
<dbReference type="AlphaFoldDB" id="A0A5D3GBP0"/>
<dbReference type="Gene3D" id="3.90.1170.50">
    <property type="entry name" value="Aldehyde oxidase/xanthine dehydrogenase, a/b hammerhead"/>
    <property type="match status" value="1"/>
</dbReference>